<feature type="domain" description="DUF7730" evidence="2">
    <location>
        <begin position="177"/>
        <end position="239"/>
    </location>
</feature>
<comment type="caution">
    <text evidence="3">The sequence shown here is derived from an EMBL/GenBank/DDBJ whole genome shotgun (WGS) entry which is preliminary data.</text>
</comment>
<gene>
    <name evidence="3" type="ORF">PG996_002097</name>
</gene>
<protein>
    <recommendedName>
        <fullName evidence="2">DUF7730 domain-containing protein</fullName>
    </recommendedName>
</protein>
<sequence>MGRIRERFRWFSRGDRVNESLPPALPSLPKERPRPLTATPCSPAATSRSSLFQLIPPEIRRAILIEAFGERRLHFDVRLEHPLRKIRANGKKGMNSRTPRHANVDLFNPDLRDSRQPREWTWWSCVCHRNFPWRGVHLPPPGDRNFVEPAKDSCRRKFRGRSNHLCEFYPGTMPGKYFIGVLPWLLTCRQAYIEGIDILYATNQLHIGHAGILINLPRFLTPDRLHMIRDMELSWSLCLSSSGADREWTVGAEEDQFEDVYDRLIMLSHIPRVLPNLQYLHLSLIDAAWAFPNGPEFPLCGPELYDATERVLRSIDTMVVMRLARLRECRVSLPTALYWTRVSLEKHEHNDIWSPQATTEALRLWRTIDLTAVFTTPTAERRNNIEGYWITHGEFEFHDPNILIMEAWP</sequence>
<dbReference type="PANTHER" id="PTHR38790:SF9">
    <property type="entry name" value="F-BOX DOMAIN-CONTAINING PROTEIN"/>
    <property type="match status" value="1"/>
</dbReference>
<dbReference type="PANTHER" id="PTHR38790">
    <property type="entry name" value="2EXR DOMAIN-CONTAINING PROTEIN-RELATED"/>
    <property type="match status" value="1"/>
</dbReference>
<proteinExistence type="predicted"/>
<reference evidence="3 4" key="1">
    <citation type="submission" date="2023-01" db="EMBL/GenBank/DDBJ databases">
        <title>Analysis of 21 Apiospora genomes using comparative genomics revels a genus with tremendous synthesis potential of carbohydrate active enzymes and secondary metabolites.</title>
        <authorList>
            <person name="Sorensen T."/>
        </authorList>
    </citation>
    <scope>NUCLEOTIDE SEQUENCE [LARGE SCALE GENOMIC DNA]</scope>
    <source>
        <strain evidence="3 4">CBS 83171</strain>
    </source>
</reference>
<evidence type="ECO:0000256" key="1">
    <source>
        <dbReference type="SAM" id="MobiDB-lite"/>
    </source>
</evidence>
<dbReference type="Proteomes" id="UP001446871">
    <property type="component" value="Unassembled WGS sequence"/>
</dbReference>
<dbReference type="EMBL" id="JAQQWM010000001">
    <property type="protein sequence ID" value="KAK8083316.1"/>
    <property type="molecule type" value="Genomic_DNA"/>
</dbReference>
<evidence type="ECO:0000313" key="4">
    <source>
        <dbReference type="Proteomes" id="UP001446871"/>
    </source>
</evidence>
<feature type="region of interest" description="Disordered" evidence="1">
    <location>
        <begin position="21"/>
        <end position="44"/>
    </location>
</feature>
<dbReference type="InterPro" id="IPR056632">
    <property type="entry name" value="DUF7730"/>
</dbReference>
<keyword evidence="4" id="KW-1185">Reference proteome</keyword>
<evidence type="ECO:0000259" key="2">
    <source>
        <dbReference type="Pfam" id="PF24864"/>
    </source>
</evidence>
<evidence type="ECO:0000313" key="3">
    <source>
        <dbReference type="EMBL" id="KAK8083316.1"/>
    </source>
</evidence>
<name>A0ABR1WLG8_9PEZI</name>
<accession>A0ABR1WLG8</accession>
<dbReference type="Pfam" id="PF24864">
    <property type="entry name" value="DUF7730"/>
    <property type="match status" value="1"/>
</dbReference>
<organism evidence="3 4">
    <name type="scientific">Apiospora saccharicola</name>
    <dbReference type="NCBI Taxonomy" id="335842"/>
    <lineage>
        <taxon>Eukaryota</taxon>
        <taxon>Fungi</taxon>
        <taxon>Dikarya</taxon>
        <taxon>Ascomycota</taxon>
        <taxon>Pezizomycotina</taxon>
        <taxon>Sordariomycetes</taxon>
        <taxon>Xylariomycetidae</taxon>
        <taxon>Amphisphaeriales</taxon>
        <taxon>Apiosporaceae</taxon>
        <taxon>Apiospora</taxon>
    </lineage>
</organism>